<feature type="domain" description="ATP-grasp" evidence="5">
    <location>
        <begin position="349"/>
        <end position="390"/>
    </location>
</feature>
<dbReference type="PANTHER" id="PTHR43334">
    <property type="entry name" value="ACETATE--COA LIGASE [ADP-FORMING]"/>
    <property type="match status" value="1"/>
</dbReference>
<feature type="non-terminal residue" evidence="6">
    <location>
        <position position="1"/>
    </location>
</feature>
<dbReference type="Proteomes" id="UP000051213">
    <property type="component" value="Unassembled WGS sequence"/>
</dbReference>
<dbReference type="PROSITE" id="PS50975">
    <property type="entry name" value="ATP_GRASP"/>
    <property type="match status" value="1"/>
</dbReference>
<evidence type="ECO:0000313" key="7">
    <source>
        <dbReference type="Proteomes" id="UP000051213"/>
    </source>
</evidence>
<dbReference type="InterPro" id="IPR013815">
    <property type="entry name" value="ATP_grasp_subdomain_1"/>
</dbReference>
<evidence type="ECO:0000256" key="2">
    <source>
        <dbReference type="ARBA" id="ARBA00022741"/>
    </source>
</evidence>
<proteinExistence type="predicted"/>
<keyword evidence="3 4" id="KW-0067">ATP-binding</keyword>
<accession>A0A0R2UA09</accession>
<sequence length="552" mass="59460">AGGFDTRDHPFPGNVTLISQSGAGMSGIVDCEERIQFNFAVSSGYELTVSMEDYLDYALDLPETRVVGLFLETSRYPNKLIQAFKKANQRNIPIVVLKVGRTNLAAELAVSHSGALAGNDKCYDALFHNYGVQRVEDMDQLAATLIMFAQTNLTAAGGLVCLHDSGGQRQLIIDLADRLSVHLTDLQNTTLNQLERLLDPGLPAVNPLDGWGAGGTDAPIKMAACFTTLLMDSGAALGAVFHDRGPNSKVYEPYLDYLYQAQSATGKPVFLVANRQGSGSDQLAITSTHQGFPVIDGATQFLVGARCLLNYRDFQLREPSQVDNLDQDKCEYWRARLRSENRVSETLASQCLADLGIPMLQSVLVSNQDELQSAAATVGFPLVLKTAKLGIDHKSNVGGVFLNILNESQLLGAYIDMTERLGPQAMIAPMVNSDGIEMILGISRDDQFGPTVVVGFGGMYAEVLADVSVLMPPFDSATVKRALQSLAMYELLVGPRGASKLAIDSYCEAAVTLSLFAVVLADTMVEVDINPIKLSVDGCLGLDAMMVLSEQD</sequence>
<dbReference type="Gene3D" id="3.30.470.20">
    <property type="entry name" value="ATP-grasp fold, B domain"/>
    <property type="match status" value="1"/>
</dbReference>
<evidence type="ECO:0000259" key="5">
    <source>
        <dbReference type="PROSITE" id="PS50975"/>
    </source>
</evidence>
<evidence type="ECO:0000256" key="1">
    <source>
        <dbReference type="ARBA" id="ARBA00022598"/>
    </source>
</evidence>
<dbReference type="InterPro" id="IPR051538">
    <property type="entry name" value="Acyl-CoA_Synth/Transferase"/>
</dbReference>
<dbReference type="GO" id="GO:0016874">
    <property type="term" value="F:ligase activity"/>
    <property type="evidence" value="ECO:0007669"/>
    <property type="project" value="UniProtKB-KW"/>
</dbReference>
<keyword evidence="1" id="KW-0436">Ligase</keyword>
<comment type="caution">
    <text evidence="6">The sequence shown here is derived from an EMBL/GenBank/DDBJ whole genome shotgun (WGS) entry which is preliminary data.</text>
</comment>
<evidence type="ECO:0000313" key="6">
    <source>
        <dbReference type="EMBL" id="KRO94115.1"/>
    </source>
</evidence>
<dbReference type="PANTHER" id="PTHR43334:SF1">
    <property type="entry name" value="3-HYDROXYPROPIONATE--COA LIGASE [ADP-FORMING]"/>
    <property type="match status" value="1"/>
</dbReference>
<protein>
    <recommendedName>
        <fullName evidence="5">ATP-grasp domain-containing protein</fullName>
    </recommendedName>
</protein>
<dbReference type="SUPFAM" id="SSF56059">
    <property type="entry name" value="Glutathione synthetase ATP-binding domain-like"/>
    <property type="match status" value="1"/>
</dbReference>
<evidence type="ECO:0000256" key="4">
    <source>
        <dbReference type="PROSITE-ProRule" id="PRU00409"/>
    </source>
</evidence>
<dbReference type="Pfam" id="PF13549">
    <property type="entry name" value="ATP-grasp_5"/>
    <property type="match status" value="1"/>
</dbReference>
<keyword evidence="2 4" id="KW-0547">Nucleotide-binding</keyword>
<dbReference type="SUPFAM" id="SSF52210">
    <property type="entry name" value="Succinyl-CoA synthetase domains"/>
    <property type="match status" value="2"/>
</dbReference>
<dbReference type="Gene3D" id="3.40.50.261">
    <property type="entry name" value="Succinyl-CoA synthetase domains"/>
    <property type="match status" value="2"/>
</dbReference>
<dbReference type="AlphaFoldDB" id="A0A0R2UA09"/>
<dbReference type="EMBL" id="LICA01000177">
    <property type="protein sequence ID" value="KRO94115.1"/>
    <property type="molecule type" value="Genomic_DNA"/>
</dbReference>
<dbReference type="Gene3D" id="3.30.1490.20">
    <property type="entry name" value="ATP-grasp fold, A domain"/>
    <property type="match status" value="1"/>
</dbReference>
<organism evidence="6 7">
    <name type="scientific">SAR92 bacterium BACL26 MAG-121220-bin70</name>
    <dbReference type="NCBI Taxonomy" id="1655626"/>
    <lineage>
        <taxon>Bacteria</taxon>
        <taxon>Pseudomonadati</taxon>
        <taxon>Pseudomonadota</taxon>
        <taxon>Gammaproteobacteria</taxon>
        <taxon>Cellvibrionales</taxon>
        <taxon>Porticoccaceae</taxon>
        <taxon>SAR92 clade</taxon>
    </lineage>
</organism>
<name>A0A0R2UA09_9GAMM</name>
<dbReference type="GO" id="GO:0005524">
    <property type="term" value="F:ATP binding"/>
    <property type="evidence" value="ECO:0007669"/>
    <property type="project" value="UniProtKB-UniRule"/>
</dbReference>
<dbReference type="InterPro" id="IPR011761">
    <property type="entry name" value="ATP-grasp"/>
</dbReference>
<gene>
    <name evidence="6" type="ORF">ABS24_04010</name>
</gene>
<dbReference type="InterPro" id="IPR032875">
    <property type="entry name" value="Succ_CoA_lig_flav_dom"/>
</dbReference>
<reference evidence="6 7" key="1">
    <citation type="submission" date="2015-10" db="EMBL/GenBank/DDBJ databases">
        <title>Metagenome-Assembled Genomes uncover a global brackish microbiome.</title>
        <authorList>
            <person name="Hugerth L.W."/>
            <person name="Larsson J."/>
            <person name="Alneberg J."/>
            <person name="Lindh M.V."/>
            <person name="Legrand C."/>
            <person name="Pinhassi J."/>
            <person name="Andersson A.F."/>
        </authorList>
    </citation>
    <scope>NUCLEOTIDE SEQUENCE [LARGE SCALE GENOMIC DNA]</scope>
    <source>
        <strain evidence="6">BACL26 MAG-121220-bin70</strain>
    </source>
</reference>
<evidence type="ECO:0000256" key="3">
    <source>
        <dbReference type="ARBA" id="ARBA00022840"/>
    </source>
</evidence>
<dbReference type="Pfam" id="PF13607">
    <property type="entry name" value="Succ_CoA_lig"/>
    <property type="match status" value="1"/>
</dbReference>
<dbReference type="InterPro" id="IPR016102">
    <property type="entry name" value="Succinyl-CoA_synth-like"/>
</dbReference>
<dbReference type="GO" id="GO:0046872">
    <property type="term" value="F:metal ion binding"/>
    <property type="evidence" value="ECO:0007669"/>
    <property type="project" value="InterPro"/>
</dbReference>